<accession>A0A6A4GS84</accession>
<proteinExistence type="predicted"/>
<dbReference type="AlphaFoldDB" id="A0A6A4GS84"/>
<dbReference type="EMBL" id="ML769733">
    <property type="protein sequence ID" value="KAE9388649.1"/>
    <property type="molecule type" value="Genomic_DNA"/>
</dbReference>
<dbReference type="Proteomes" id="UP000799118">
    <property type="component" value="Unassembled WGS sequence"/>
</dbReference>
<sequence>MNTPKIFSFGGSGRKGHGIREKTCSRKDAWRTTDNVWRECIPGRSLFPVLVKGRSVPVASPTGTELESWEKKARKKQKSSLEGGLLHGMVSVERRFQCIRCGKHRSHLAERTSSQQKQRATAVDPDGARDGNRLLRYR</sequence>
<feature type="region of interest" description="Disordered" evidence="1">
    <location>
        <begin position="106"/>
        <end position="138"/>
    </location>
</feature>
<evidence type="ECO:0000256" key="1">
    <source>
        <dbReference type="SAM" id="MobiDB-lite"/>
    </source>
</evidence>
<name>A0A6A4GS84_9AGAR</name>
<evidence type="ECO:0000313" key="2">
    <source>
        <dbReference type="EMBL" id="KAE9388649.1"/>
    </source>
</evidence>
<protein>
    <submittedName>
        <fullName evidence="2">Uncharacterized protein</fullName>
    </submittedName>
</protein>
<reference evidence="2" key="1">
    <citation type="journal article" date="2019" name="Environ. Microbiol.">
        <title>Fungal ecological strategies reflected in gene transcription - a case study of two litter decomposers.</title>
        <authorList>
            <person name="Barbi F."/>
            <person name="Kohler A."/>
            <person name="Barry K."/>
            <person name="Baskaran P."/>
            <person name="Daum C."/>
            <person name="Fauchery L."/>
            <person name="Ihrmark K."/>
            <person name="Kuo A."/>
            <person name="LaButti K."/>
            <person name="Lipzen A."/>
            <person name="Morin E."/>
            <person name="Grigoriev I.V."/>
            <person name="Henrissat B."/>
            <person name="Lindahl B."/>
            <person name="Martin F."/>
        </authorList>
    </citation>
    <scope>NUCLEOTIDE SEQUENCE</scope>
    <source>
        <strain evidence="2">JB14</strain>
    </source>
</reference>
<evidence type="ECO:0000313" key="3">
    <source>
        <dbReference type="Proteomes" id="UP000799118"/>
    </source>
</evidence>
<keyword evidence="3" id="KW-1185">Reference proteome</keyword>
<feature type="compositionally biased region" description="Basic and acidic residues" evidence="1">
    <location>
        <begin position="126"/>
        <end position="138"/>
    </location>
</feature>
<gene>
    <name evidence="2" type="ORF">BT96DRAFT_428738</name>
</gene>
<organism evidence="2 3">
    <name type="scientific">Gymnopus androsaceus JB14</name>
    <dbReference type="NCBI Taxonomy" id="1447944"/>
    <lineage>
        <taxon>Eukaryota</taxon>
        <taxon>Fungi</taxon>
        <taxon>Dikarya</taxon>
        <taxon>Basidiomycota</taxon>
        <taxon>Agaricomycotina</taxon>
        <taxon>Agaricomycetes</taxon>
        <taxon>Agaricomycetidae</taxon>
        <taxon>Agaricales</taxon>
        <taxon>Marasmiineae</taxon>
        <taxon>Omphalotaceae</taxon>
        <taxon>Gymnopus</taxon>
    </lineage>
</organism>